<dbReference type="RefSeq" id="WP_152837875.1">
    <property type="nucleotide sequence ID" value="NZ_WHUG01000003.1"/>
</dbReference>
<dbReference type="Proteomes" id="UP000440498">
    <property type="component" value="Unassembled WGS sequence"/>
</dbReference>
<dbReference type="Gene3D" id="3.30.565.10">
    <property type="entry name" value="Histidine kinase-like ATPase, C-terminal domain"/>
    <property type="match status" value="1"/>
</dbReference>
<dbReference type="SUPFAM" id="SSF55874">
    <property type="entry name" value="ATPase domain of HSP90 chaperone/DNA topoisomerase II/histidine kinase"/>
    <property type="match status" value="1"/>
</dbReference>
<dbReference type="InterPro" id="IPR052957">
    <property type="entry name" value="Auxin_embryo_med"/>
</dbReference>
<name>A0A6A7N0V7_9BURK</name>
<dbReference type="InterPro" id="IPR024975">
    <property type="entry name" value="NOV_C"/>
</dbReference>
<organism evidence="2 3">
    <name type="scientific">Rugamonas aquatica</name>
    <dbReference type="NCBI Taxonomy" id="2743357"/>
    <lineage>
        <taxon>Bacteria</taxon>
        <taxon>Pseudomonadati</taxon>
        <taxon>Pseudomonadota</taxon>
        <taxon>Betaproteobacteria</taxon>
        <taxon>Burkholderiales</taxon>
        <taxon>Oxalobacteraceae</taxon>
        <taxon>Telluria group</taxon>
        <taxon>Rugamonas</taxon>
    </lineage>
</organism>
<evidence type="ECO:0000313" key="3">
    <source>
        <dbReference type="Proteomes" id="UP000440498"/>
    </source>
</evidence>
<keyword evidence="3" id="KW-1185">Reference proteome</keyword>
<reference evidence="2 3" key="1">
    <citation type="submission" date="2019-10" db="EMBL/GenBank/DDBJ databases">
        <title>Two novel species isolated from a subtropical stream in China.</title>
        <authorList>
            <person name="Lu H."/>
        </authorList>
    </citation>
    <scope>NUCLEOTIDE SEQUENCE [LARGE SCALE GENOMIC DNA]</scope>
    <source>
        <strain evidence="2 3">FT29W</strain>
    </source>
</reference>
<proteinExistence type="predicted"/>
<feature type="domain" description="Protein NO VEIN C-terminal" evidence="1">
    <location>
        <begin position="1615"/>
        <end position="1711"/>
    </location>
</feature>
<dbReference type="NCBIfam" id="NF047352">
    <property type="entry name" value="P_loop_sacsin"/>
    <property type="match status" value="1"/>
</dbReference>
<evidence type="ECO:0000313" key="2">
    <source>
        <dbReference type="EMBL" id="MQA38518.1"/>
    </source>
</evidence>
<dbReference type="Pfam" id="PF13020">
    <property type="entry name" value="NOV_C"/>
    <property type="match status" value="1"/>
</dbReference>
<evidence type="ECO:0000259" key="1">
    <source>
        <dbReference type="Pfam" id="PF13020"/>
    </source>
</evidence>
<sequence>MDSPPLQNQHDSLPEPVELAAKISPSKELFQIFDAELDTAATAESRGQKVYQSLKSVSKMIGGEYGNRVIYELLQNAHDAQPGGQGKVLIHLIVNSPQEGELLIANGGSGFTRENLDAIRNIASSTKEVGEGIGNKGVGFRSVEALTNDPKVYSCRDVAKLRGSFDGYCFRLATQAEIEERMIFLGMEEHAIAVATSMPRYLAAVPIENQPEHIRTFAYEGYATVVALPLKSAETVTLAIQQLQELINAEAPVLLFLDRIATLTVQATGVPAIRPSLVFTRKADPLALTLTDEADAQFQVVVLGPDRMRWLVARRTLGMAQVLDAVRRSISLESNIERWLSWKGEATVSCAIPLDGGGLAKGRLFNFLPMSADSKSPFRGHLDAPFYTSINRERARSDLPLNIYLLNIAAEVCAEAALALREHVELPPRCIVDFAAWVPAESARISGAFNRRGVDIRSAEVWPTTAGAWKSFGHVVSWPSGSFKVFTSARATKAGVPHIMSSKLAPDRVEAIDALARCFETSCTPSQQTMASWAEIIAESLTPSPKDDRWGKLYSELLHVFGPHGLNSLVGRRILLDRNATVVAAGKDVYVRHDSGRRRKGDGPPLPPAALARKLTILAEEIIVRETAGPFERAGLWRPYDATEILERLPSLFTERQADSRREAALLWAFDVWRHDANAVTRVLRSADVHVLTGLGWISASSASFSQTWTEVGADLSVYLGEARSICVESANAAQAMLVDISAWPGDAKGLKQDWVRFLISAGVSDGLIPVPAKVPDGPMAGSTWAYYFRTGKFPALDAIWLSKANFVDPHHPQTSYWRMGQAWTLPGQLIVGGLSDDARRRFAVLVVKHLQSHGNKYFTFSLHRRGREARHQDIQTYFTPLVTFLASAAWFPMESPGTLQFHPIATGWLLTERRSEPKFIAQAPEEIVALLTKDDATTAILSDRPFRLNVWKAKSSAPQRLQALAEVCEIVTQHERSLFRKLYEQAWKDLLELDLKLVSNTSLVVERPPGFAKLIGSTPKVSIYLRDIGASELARLLADTGSPVLAVSFEITPKAVQSKINVVGTFNALFVADAEVSLLVDGEPFEGSAGSPSLLDSVPWLMEALLLGHEFGAGGFERNVNLLQIQERLRRLRLSKVKSIVLTSQTGSAQAMERYLHRDDSRPTLLVTGAFDSRQLVESAKIVSAYLHPNLHTFEMLLVRLVLYLNDDQDLRALIPTDAQYAAAAQAPIETVRDYLAAFRHDDASRVDAIIPLLAYFSSVVTARQVGALLIGERVSKWHAILAEVISAETAERLLLETEKNLDLFTLMRELGIDYARLNELILELGRPSLVSEADLRRQFEVWKNDLRPQLLDCLREHFVDKFDSIVDFTPYSAMRDLEILTYDEAWSGSKQTVERIDVLARANEALPGLLLGKTNTKLPPVGELRTVNRKVIMKVAILAKTVFDAIGVHQLHEVWNNGPGDVAAAMDRTGLLDFHFLSEATALTLIVRSGLWPRGTPQSLSLVDHGLTAEDVASARKRVEQQQVEEKRRRNLIVYGDAEFDASDADFARQFAEMASQAISVGGWASRSTRRLASLVAQPEKEVASKTGSGRGISRLAPKIPETIRGAIGLAGELLAFRYLEARHKKNFTDSCWVSENRRSLFPENGDLTLGYDFRVVTTEREWLYEVKATPGDLCEFELSDNEYRQAISAAPDRSRRYRILFVFNALDPARCRIVELPNPASETGNSLYKIIGRSSTRMRFELEEKGR</sequence>
<gene>
    <name evidence="2" type="ORF">GEV02_10185</name>
</gene>
<dbReference type="PANTHER" id="PTHR32387:SF0">
    <property type="entry name" value="PROTEIN NO VEIN"/>
    <property type="match status" value="1"/>
</dbReference>
<protein>
    <submittedName>
        <fullName evidence="2">DUF3883 domain-containing protein</fullName>
    </submittedName>
</protein>
<dbReference type="EMBL" id="WHUG01000003">
    <property type="protein sequence ID" value="MQA38518.1"/>
    <property type="molecule type" value="Genomic_DNA"/>
</dbReference>
<comment type="caution">
    <text evidence="2">The sequence shown here is derived from an EMBL/GenBank/DDBJ whole genome shotgun (WGS) entry which is preliminary data.</text>
</comment>
<dbReference type="PANTHER" id="PTHR32387">
    <property type="entry name" value="WU:FJ29H11"/>
    <property type="match status" value="1"/>
</dbReference>
<accession>A0A6A7N0V7</accession>
<dbReference type="InterPro" id="IPR036890">
    <property type="entry name" value="HATPase_C_sf"/>
</dbReference>